<comment type="caution">
    <text evidence="2">The sequence shown here is derived from an EMBL/GenBank/DDBJ whole genome shotgun (WGS) entry which is preliminary data.</text>
</comment>
<organism evidence="2 3">
    <name type="scientific">Agaribacter marinus</name>
    <dbReference type="NCBI Taxonomy" id="1431249"/>
    <lineage>
        <taxon>Bacteria</taxon>
        <taxon>Pseudomonadati</taxon>
        <taxon>Pseudomonadota</taxon>
        <taxon>Gammaproteobacteria</taxon>
        <taxon>Alteromonadales</taxon>
        <taxon>Alteromonadaceae</taxon>
        <taxon>Agaribacter</taxon>
    </lineage>
</organism>
<feature type="chain" id="PRO_5041384522" description="Cohesin domain-containing protein" evidence="1">
    <location>
        <begin position="25"/>
        <end position="195"/>
    </location>
</feature>
<dbReference type="RefSeq" id="WP_284216525.1">
    <property type="nucleotide sequence ID" value="NZ_BSOT01000005.1"/>
</dbReference>
<dbReference type="AlphaFoldDB" id="A0AA37WJH7"/>
<keyword evidence="3" id="KW-1185">Reference proteome</keyword>
<proteinExistence type="predicted"/>
<evidence type="ECO:0000256" key="1">
    <source>
        <dbReference type="SAM" id="SignalP"/>
    </source>
</evidence>
<reference evidence="2" key="1">
    <citation type="journal article" date="2014" name="Int. J. Syst. Evol. Microbiol.">
        <title>Complete genome sequence of Corynebacterium casei LMG S-19264T (=DSM 44701T), isolated from a smear-ripened cheese.</title>
        <authorList>
            <consortium name="US DOE Joint Genome Institute (JGI-PGF)"/>
            <person name="Walter F."/>
            <person name="Albersmeier A."/>
            <person name="Kalinowski J."/>
            <person name="Ruckert C."/>
        </authorList>
    </citation>
    <scope>NUCLEOTIDE SEQUENCE</scope>
    <source>
        <strain evidence="2">NBRC 110023</strain>
    </source>
</reference>
<accession>A0AA37WJH7</accession>
<dbReference type="InterPro" id="IPR008965">
    <property type="entry name" value="CBM2/CBM3_carb-bd_dom_sf"/>
</dbReference>
<dbReference type="Proteomes" id="UP001156601">
    <property type="component" value="Unassembled WGS sequence"/>
</dbReference>
<evidence type="ECO:0008006" key="4">
    <source>
        <dbReference type="Google" id="ProtNLM"/>
    </source>
</evidence>
<keyword evidence="1" id="KW-0732">Signal</keyword>
<reference evidence="2" key="2">
    <citation type="submission" date="2023-01" db="EMBL/GenBank/DDBJ databases">
        <title>Draft genome sequence of Agaribacter marinus strain NBRC 110023.</title>
        <authorList>
            <person name="Sun Q."/>
            <person name="Mori K."/>
        </authorList>
    </citation>
    <scope>NUCLEOTIDE SEQUENCE</scope>
    <source>
        <strain evidence="2">NBRC 110023</strain>
    </source>
</reference>
<dbReference type="EMBL" id="BSOT01000005">
    <property type="protein sequence ID" value="GLR70219.1"/>
    <property type="molecule type" value="Genomic_DNA"/>
</dbReference>
<feature type="signal peptide" evidence="1">
    <location>
        <begin position="1"/>
        <end position="24"/>
    </location>
</feature>
<dbReference type="GO" id="GO:0030246">
    <property type="term" value="F:carbohydrate binding"/>
    <property type="evidence" value="ECO:0007669"/>
    <property type="project" value="InterPro"/>
</dbReference>
<evidence type="ECO:0000313" key="3">
    <source>
        <dbReference type="Proteomes" id="UP001156601"/>
    </source>
</evidence>
<sequence>MNKCKQFVLVSSFLVALFSHAAYALPILSFNQSTDDLIESIDIGDSIDLELWISGIDIVDDLGGFDILLSIDTLATNFDAFHYGSLPEFDILNPVSIAPTVNISGLSFSPDLSTQADSFSLATLSFTGLQAGISNIDISTAILSDPFGFSLDFTSFSAMIEVLDSTQVPPQVNSPTLWSATILLILCLLMVRRVQ</sequence>
<dbReference type="SUPFAM" id="SSF49384">
    <property type="entry name" value="Carbohydrate-binding domain"/>
    <property type="match status" value="1"/>
</dbReference>
<gene>
    <name evidence="2" type="ORF">GCM10007852_11270</name>
</gene>
<evidence type="ECO:0000313" key="2">
    <source>
        <dbReference type="EMBL" id="GLR70219.1"/>
    </source>
</evidence>
<protein>
    <recommendedName>
        <fullName evidence="4">Cohesin domain-containing protein</fullName>
    </recommendedName>
</protein>
<name>A0AA37WJH7_9ALTE</name>